<evidence type="ECO:0000313" key="3">
    <source>
        <dbReference type="EMBL" id="KUL22846.1"/>
    </source>
</evidence>
<dbReference type="AlphaFoldDB" id="A0A101J9T3"/>
<dbReference type="Pfam" id="PF04422">
    <property type="entry name" value="FrhB_FdhB_N"/>
    <property type="match status" value="1"/>
</dbReference>
<feature type="domain" description="Coenzyme F420 hydrogenase/dehydrogenase beta subunit C-terminal" evidence="2">
    <location>
        <begin position="153"/>
        <end position="302"/>
    </location>
</feature>
<evidence type="ECO:0000259" key="1">
    <source>
        <dbReference type="Pfam" id="PF04422"/>
    </source>
</evidence>
<dbReference type="InterPro" id="IPR007525">
    <property type="entry name" value="FrhB_FdhB_C"/>
</dbReference>
<evidence type="ECO:0000313" key="4">
    <source>
        <dbReference type="Proteomes" id="UP000053937"/>
    </source>
</evidence>
<gene>
    <name evidence="3" type="ORF">ASB62_07480</name>
</gene>
<dbReference type="Pfam" id="PF04432">
    <property type="entry name" value="FrhB_FdhB_C"/>
    <property type="match status" value="1"/>
</dbReference>
<dbReference type="Proteomes" id="UP000053937">
    <property type="component" value="Unassembled WGS sequence"/>
</dbReference>
<dbReference type="OrthoDB" id="593768at2"/>
<dbReference type="InterPro" id="IPR045220">
    <property type="entry name" value="FRHB/FDHB/HCAR-like"/>
</dbReference>
<accession>A0A101J9T3</accession>
<dbReference type="GO" id="GO:0052592">
    <property type="term" value="F:oxidoreductase activity, acting on CH or CH2 groups, with an iron-sulfur protein as acceptor"/>
    <property type="evidence" value="ECO:0007669"/>
    <property type="project" value="TreeGrafter"/>
</dbReference>
<dbReference type="RefSeq" id="WP_059139293.1">
    <property type="nucleotide sequence ID" value="NZ_LMBR01000189.1"/>
</dbReference>
<protein>
    <submittedName>
        <fullName evidence="3">Coenzyme F420 hydrogenase</fullName>
    </submittedName>
</protein>
<comment type="caution">
    <text evidence="3">The sequence shown here is derived from an EMBL/GenBank/DDBJ whole genome shotgun (WGS) entry which is preliminary data.</text>
</comment>
<feature type="domain" description="Coenzyme F420 hydrogenase/dehydrogenase beta subunit N-terminal" evidence="1">
    <location>
        <begin position="74"/>
        <end position="144"/>
    </location>
</feature>
<dbReference type="EMBL" id="LMBR01000189">
    <property type="protein sequence ID" value="KUL22846.1"/>
    <property type="molecule type" value="Genomic_DNA"/>
</dbReference>
<reference evidence="3 4" key="1">
    <citation type="submission" date="2015-10" db="EMBL/GenBank/DDBJ databases">
        <title>Draft Genome Sequence of Chlorobium limicola strain Frasassi Growing under Artificial Lighting in the Frasassi Cave System.</title>
        <authorList>
            <person name="Mansor M."/>
            <person name="Macalady J."/>
        </authorList>
    </citation>
    <scope>NUCLEOTIDE SEQUENCE [LARGE SCALE GENOMIC DNA]</scope>
    <source>
        <strain evidence="3 4">Frasassi</strain>
    </source>
</reference>
<dbReference type="InterPro" id="IPR007516">
    <property type="entry name" value="Co_F420_Hydgase/DH_bsu_N"/>
</dbReference>
<dbReference type="PANTHER" id="PTHR31332:SF0">
    <property type="entry name" value="7-HYDROXYMETHYL CHLOROPHYLL A REDUCTASE, CHLOROPLASTIC"/>
    <property type="match status" value="1"/>
</dbReference>
<organism evidence="3 4">
    <name type="scientific">Chlorobium limicola</name>
    <dbReference type="NCBI Taxonomy" id="1092"/>
    <lineage>
        <taxon>Bacteria</taxon>
        <taxon>Pseudomonadati</taxon>
        <taxon>Chlorobiota</taxon>
        <taxon>Chlorobiia</taxon>
        <taxon>Chlorobiales</taxon>
        <taxon>Chlorobiaceae</taxon>
        <taxon>Chlorobium/Pelodictyon group</taxon>
        <taxon>Chlorobium</taxon>
    </lineage>
</organism>
<sequence length="416" mass="46438">MNPPPKLENPRFDEPLCSRCGLCMGNAWATAESLKSCVFNTGWLGVHEERLFGRTRNMHDADELRFGISRERFNAVMKKPLEGAQWSGIITAISTKALQTGLVDGVVTLQGTTFQPKAVLATTAEEVHAARGNKPVLSPVLQALHTAWKKKVKKLLVVGASCHVHVLRDFAATHPWLDGVELYVVGIPCTDNLEPAHLKWVFRHISRSPDTVLNFEFMQDYKVHIVHSTGKVEKIPFFSLPAAVLKVGVFSNSCMSCFDYINSLADITVGYFGAPYTAAGKEQWILVRTDKGKKLFDLVKNDISVRPETGSGDSFGAVKASIQPTIGPILQPHLLGDRRSMPLFFGKLLSALKAKKGPRGIEFARYSIDIHALRNYFFVRHYTPERLDVLVPEHIRHLVKQYNVTDFDDLPPHSEK</sequence>
<evidence type="ECO:0000259" key="2">
    <source>
        <dbReference type="Pfam" id="PF04432"/>
    </source>
</evidence>
<keyword evidence="4" id="KW-1185">Reference proteome</keyword>
<dbReference type="PANTHER" id="PTHR31332">
    <property type="entry name" value="7-HYDROXYMETHYL CHLOROPHYLL A REDUCTASE, CHLOROPLASTIC"/>
    <property type="match status" value="1"/>
</dbReference>
<name>A0A101J9T3_CHLLI</name>
<proteinExistence type="predicted"/>